<comment type="caution">
    <text evidence="2">The sequence shown here is derived from an EMBL/GenBank/DDBJ whole genome shotgun (WGS) entry which is preliminary data.</text>
</comment>
<dbReference type="AlphaFoldDB" id="A0A8S0QLW1"/>
<dbReference type="OrthoDB" id="1908091at2759"/>
<organism evidence="2 3">
    <name type="scientific">Olea europaea subsp. europaea</name>
    <dbReference type="NCBI Taxonomy" id="158383"/>
    <lineage>
        <taxon>Eukaryota</taxon>
        <taxon>Viridiplantae</taxon>
        <taxon>Streptophyta</taxon>
        <taxon>Embryophyta</taxon>
        <taxon>Tracheophyta</taxon>
        <taxon>Spermatophyta</taxon>
        <taxon>Magnoliopsida</taxon>
        <taxon>eudicotyledons</taxon>
        <taxon>Gunneridae</taxon>
        <taxon>Pentapetalae</taxon>
        <taxon>asterids</taxon>
        <taxon>lamiids</taxon>
        <taxon>Lamiales</taxon>
        <taxon>Oleaceae</taxon>
        <taxon>Oleeae</taxon>
        <taxon>Olea</taxon>
    </lineage>
</organism>
<sequence length="224" mass="26065">MMMIHKTMWRTKLLFPRPASIIVDKEECPKEIWEVEVDSSSSKSLKPEFINGSYEIGTSEDSEDEKGAGEAGNKAMEWTTDDQKNLMDLGTPEIERNKRLESLIASQKARKLFSLQVRRTLRNMGSKIPWLKLLIFQYQKAIFFRIRVVNVHQAQEFQFRGFFNKEFMQDCADTSVFRDIGLRKRASKGIECSKSGNQLGKQYLYCFRSFHATTAPQYDKCYNL</sequence>
<feature type="region of interest" description="Disordered" evidence="1">
    <location>
        <begin position="55"/>
        <end position="74"/>
    </location>
</feature>
<dbReference type="PANTHER" id="PTHR33870">
    <property type="entry name" value="CARDIOMYOPATHY-ASSOCIATED PROTEIN"/>
    <property type="match status" value="1"/>
</dbReference>
<name>A0A8S0QLW1_OLEEU</name>
<protein>
    <submittedName>
        <fullName evidence="2">TGACG-sequence-specific DNA-binding protein TGA-1B</fullName>
    </submittedName>
</protein>
<dbReference type="Gramene" id="OE9A005681T1">
    <property type="protein sequence ID" value="OE9A005681C1"/>
    <property type="gene ID" value="OE9A005681"/>
</dbReference>
<accession>A0A8S0QLW1</accession>
<reference evidence="2 3" key="1">
    <citation type="submission" date="2019-12" db="EMBL/GenBank/DDBJ databases">
        <authorList>
            <person name="Alioto T."/>
            <person name="Alioto T."/>
            <person name="Gomez Garrido J."/>
        </authorList>
    </citation>
    <scope>NUCLEOTIDE SEQUENCE [LARGE SCALE GENOMIC DNA]</scope>
</reference>
<evidence type="ECO:0000313" key="2">
    <source>
        <dbReference type="EMBL" id="CAA2968627.1"/>
    </source>
</evidence>
<proteinExistence type="predicted"/>
<dbReference type="PANTHER" id="PTHR33870:SF4">
    <property type="entry name" value="CARDIOMYOPATHY-ASSOCIATED PROTEIN"/>
    <property type="match status" value="1"/>
</dbReference>
<dbReference type="Proteomes" id="UP000594638">
    <property type="component" value="Unassembled WGS sequence"/>
</dbReference>
<dbReference type="GO" id="GO:0003677">
    <property type="term" value="F:DNA binding"/>
    <property type="evidence" value="ECO:0007669"/>
    <property type="project" value="UniProtKB-KW"/>
</dbReference>
<dbReference type="EMBL" id="CACTIH010001917">
    <property type="protein sequence ID" value="CAA2968627.1"/>
    <property type="molecule type" value="Genomic_DNA"/>
</dbReference>
<evidence type="ECO:0000256" key="1">
    <source>
        <dbReference type="SAM" id="MobiDB-lite"/>
    </source>
</evidence>
<keyword evidence="2" id="KW-0238">DNA-binding</keyword>
<evidence type="ECO:0000313" key="3">
    <source>
        <dbReference type="Proteomes" id="UP000594638"/>
    </source>
</evidence>
<keyword evidence="3" id="KW-1185">Reference proteome</keyword>
<gene>
    <name evidence="2" type="ORF">OLEA9_A005681</name>
</gene>